<reference evidence="2" key="1">
    <citation type="submission" date="2021-02" db="EMBL/GenBank/DDBJ databases">
        <authorList>
            <person name="Nowell W R."/>
        </authorList>
    </citation>
    <scope>NUCLEOTIDE SEQUENCE</scope>
</reference>
<evidence type="ECO:0000313" key="2">
    <source>
        <dbReference type="EMBL" id="CAF4272857.1"/>
    </source>
</evidence>
<dbReference type="Gene3D" id="1.10.510.10">
    <property type="entry name" value="Transferase(Phosphotransferase) domain 1"/>
    <property type="match status" value="1"/>
</dbReference>
<gene>
    <name evidence="2" type="ORF">FNK824_LOCUS39567</name>
    <name evidence="1" type="ORF">SEV965_LOCUS39125</name>
</gene>
<comment type="caution">
    <text evidence="2">The sequence shown here is derived from an EMBL/GenBank/DDBJ whole genome shotgun (WGS) entry which is preliminary data.</text>
</comment>
<accession>A0A820G8Q2</accession>
<evidence type="ECO:0000313" key="3">
    <source>
        <dbReference type="Proteomes" id="UP000663874"/>
    </source>
</evidence>
<dbReference type="EMBL" id="CAJOBE010026420">
    <property type="protein sequence ID" value="CAF4272857.1"/>
    <property type="molecule type" value="Genomic_DNA"/>
</dbReference>
<dbReference type="SUPFAM" id="SSF56112">
    <property type="entry name" value="Protein kinase-like (PK-like)"/>
    <property type="match status" value="1"/>
</dbReference>
<dbReference type="EMBL" id="CAJNOU010012103">
    <property type="protein sequence ID" value="CAF1560430.1"/>
    <property type="molecule type" value="Genomic_DNA"/>
</dbReference>
<evidence type="ECO:0008006" key="4">
    <source>
        <dbReference type="Google" id="ProtNLM"/>
    </source>
</evidence>
<name>A0A820G8Q2_9BILA</name>
<protein>
    <recommendedName>
        <fullName evidence="4">Mitogen-activated protein kinase</fullName>
    </recommendedName>
</protein>
<organism evidence="2 3">
    <name type="scientific">Rotaria sordida</name>
    <dbReference type="NCBI Taxonomy" id="392033"/>
    <lineage>
        <taxon>Eukaryota</taxon>
        <taxon>Metazoa</taxon>
        <taxon>Spiralia</taxon>
        <taxon>Gnathifera</taxon>
        <taxon>Rotifera</taxon>
        <taxon>Eurotatoria</taxon>
        <taxon>Bdelloidea</taxon>
        <taxon>Philodinida</taxon>
        <taxon>Philodinidae</taxon>
        <taxon>Rotaria</taxon>
    </lineage>
</organism>
<proteinExistence type="predicted"/>
<dbReference type="AlphaFoldDB" id="A0A820G8Q2"/>
<sequence>AADYFHRLPPKPKKDYNELFGLKYDPETRTPTSGVSPDGIDFLDRLLSFDHRTRPTAEEALAHPFLEILHDPMDDPTREYFVDEHQDGDYSIEIWKSILWQMVDEFVPPSWANDEDDIAAD</sequence>
<dbReference type="Proteomes" id="UP000663889">
    <property type="component" value="Unassembled WGS sequence"/>
</dbReference>
<evidence type="ECO:0000313" key="1">
    <source>
        <dbReference type="EMBL" id="CAF1560430.1"/>
    </source>
</evidence>
<feature type="non-terminal residue" evidence="2">
    <location>
        <position position="1"/>
    </location>
</feature>
<dbReference type="Proteomes" id="UP000663874">
    <property type="component" value="Unassembled WGS sequence"/>
</dbReference>
<dbReference type="Gene3D" id="3.30.200.20">
    <property type="entry name" value="Phosphorylase Kinase, domain 1"/>
    <property type="match status" value="1"/>
</dbReference>
<dbReference type="InterPro" id="IPR011009">
    <property type="entry name" value="Kinase-like_dom_sf"/>
</dbReference>